<evidence type="ECO:0000313" key="1">
    <source>
        <dbReference type="EMBL" id="CEG55700.1"/>
    </source>
</evidence>
<accession>A0A098G2I6</accession>
<dbReference type="Gene3D" id="2.40.10.120">
    <property type="match status" value="1"/>
</dbReference>
<dbReference type="OrthoDB" id="7061948at2"/>
<dbReference type="STRING" id="1212491.LFA_0222"/>
<keyword evidence="2" id="KW-1185">Reference proteome</keyword>
<dbReference type="InterPro" id="IPR009003">
    <property type="entry name" value="Peptidase_S1_PA"/>
</dbReference>
<dbReference type="Proteomes" id="UP000032430">
    <property type="component" value="Chromosome I"/>
</dbReference>
<dbReference type="AlphaFoldDB" id="A0A098G2I6"/>
<dbReference type="Gene3D" id="2.40.10.10">
    <property type="entry name" value="Trypsin-like serine proteases"/>
    <property type="match status" value="1"/>
</dbReference>
<gene>
    <name evidence="1" type="ORF">LFA_0222</name>
</gene>
<dbReference type="SUPFAM" id="SSF50494">
    <property type="entry name" value="Trypsin-like serine proteases"/>
    <property type="match status" value="1"/>
</dbReference>
<dbReference type="HOGENOM" id="CLU_780310_0_0_6"/>
<dbReference type="RefSeq" id="WP_045094533.1">
    <property type="nucleotide sequence ID" value="NZ_LN614827.1"/>
</dbReference>
<dbReference type="Pfam" id="PF13365">
    <property type="entry name" value="Trypsin_2"/>
    <property type="match status" value="1"/>
</dbReference>
<dbReference type="EMBL" id="LN614827">
    <property type="protein sequence ID" value="CEG55700.1"/>
    <property type="molecule type" value="Genomic_DNA"/>
</dbReference>
<dbReference type="InterPro" id="IPR043504">
    <property type="entry name" value="Peptidase_S1_PA_chymotrypsin"/>
</dbReference>
<dbReference type="KEGG" id="lfa:LFA_0222"/>
<organism evidence="1 2">
    <name type="scientific">Legionella fallonii LLAP-10</name>
    <dbReference type="NCBI Taxonomy" id="1212491"/>
    <lineage>
        <taxon>Bacteria</taxon>
        <taxon>Pseudomonadati</taxon>
        <taxon>Pseudomonadota</taxon>
        <taxon>Gammaproteobacteria</taxon>
        <taxon>Legionellales</taxon>
        <taxon>Legionellaceae</taxon>
        <taxon>Legionella</taxon>
    </lineage>
</organism>
<name>A0A098G2I6_9GAMM</name>
<evidence type="ECO:0000313" key="2">
    <source>
        <dbReference type="Proteomes" id="UP000032430"/>
    </source>
</evidence>
<sequence>MDRAQNDDIGILKSIWKKNEAGVWMVHDIQGIDLKPQEGFKKDYFKIKNEGNMMTPKPGPIMEDFFATFGTTEFLVRQSIVPVIAWNDGDEEVQCIGTGFFISASGILMTAGHVLRDPVDEKYTKMTQVGEKTFTFDESLRYGVLIPANPAMKNAPNSPFKIDAAIRSAQWFMYPFEWALHWGKEIESPLLHERPKFELNFDIAICKVKENIGRPYQPLNIGLHNLKVGDRAVAIGYAEMRNIQFGEDYQPELIVSVGSVTNIHTDNITEKHNSTPGPNFEFDAKIPGKMSGSPILVGGGILTKGVVSRSWQDDNYASGCLISPMMNVPLHNKKSLHDMMRAGEEGIVQIHGAAL</sequence>
<proteinExistence type="predicted"/>
<reference evidence="2" key="1">
    <citation type="submission" date="2014-09" db="EMBL/GenBank/DDBJ databases">
        <authorList>
            <person name="Gomez-Valero L."/>
        </authorList>
    </citation>
    <scope>NUCLEOTIDE SEQUENCE [LARGE SCALE GENOMIC DNA]</scope>
    <source>
        <strain evidence="2">ATCC700992</strain>
    </source>
</reference>
<protein>
    <submittedName>
        <fullName evidence="1">Uncharacterized protein</fullName>
    </submittedName>
</protein>